<keyword evidence="8 15" id="KW-0489">Methyltransferase</keyword>
<evidence type="ECO:0000256" key="10">
    <source>
        <dbReference type="ARBA" id="ARBA00022691"/>
    </source>
</evidence>
<dbReference type="Gene3D" id="1.10.1270.20">
    <property type="entry name" value="tRNA(m1g37)methyltransferase, domain 2"/>
    <property type="match status" value="1"/>
</dbReference>
<feature type="domain" description="tRNA methyltransferase TRMD/TRM10-type" evidence="18">
    <location>
        <begin position="34"/>
        <end position="257"/>
    </location>
</feature>
<evidence type="ECO:0000256" key="13">
    <source>
        <dbReference type="ARBA" id="ARBA00033392"/>
    </source>
</evidence>
<evidence type="ECO:0000256" key="15">
    <source>
        <dbReference type="HAMAP-Rule" id="MF_00605"/>
    </source>
</evidence>
<dbReference type="PIRSF" id="PIRSF000386">
    <property type="entry name" value="tRNA_mtase"/>
    <property type="match status" value="1"/>
</dbReference>
<feature type="binding site" evidence="15 16">
    <location>
        <position position="145"/>
    </location>
    <ligand>
        <name>S-adenosyl-L-methionine</name>
        <dbReference type="ChEBI" id="CHEBI:59789"/>
    </ligand>
</feature>
<accession>A0A0L6CZB7</accession>
<dbReference type="NCBIfam" id="TIGR00088">
    <property type="entry name" value="trmD"/>
    <property type="match status" value="1"/>
</dbReference>
<comment type="catalytic activity">
    <reaction evidence="14 15 17">
        <text>guanosine(37) in tRNA + S-adenosyl-L-methionine = N(1)-methylguanosine(37) in tRNA + S-adenosyl-L-homocysteine + H(+)</text>
        <dbReference type="Rhea" id="RHEA:36899"/>
        <dbReference type="Rhea" id="RHEA-COMP:10145"/>
        <dbReference type="Rhea" id="RHEA-COMP:10147"/>
        <dbReference type="ChEBI" id="CHEBI:15378"/>
        <dbReference type="ChEBI" id="CHEBI:57856"/>
        <dbReference type="ChEBI" id="CHEBI:59789"/>
        <dbReference type="ChEBI" id="CHEBI:73542"/>
        <dbReference type="ChEBI" id="CHEBI:74269"/>
        <dbReference type="EC" id="2.1.1.228"/>
    </reaction>
</comment>
<comment type="subunit">
    <text evidence="4 15 17">Homodimer.</text>
</comment>
<dbReference type="OrthoDB" id="9807416at2"/>
<reference evidence="20" key="1">
    <citation type="submission" date="2015-07" db="EMBL/GenBank/DDBJ databases">
        <title>Draft Genome Sequence of Roseovarius tolerans EL-164, a producer of N-Acylated Alanine Methyl Esters (NAMEs).</title>
        <authorList>
            <person name="Voget S."/>
            <person name="Bruns H."/>
            <person name="Wagner-Doebler I."/>
            <person name="Schulz S."/>
            <person name="Daniel R."/>
        </authorList>
    </citation>
    <scope>NUCLEOTIDE SEQUENCE [LARGE SCALE GENOMIC DNA]</scope>
    <source>
        <strain evidence="20">EL-164</strain>
    </source>
</reference>
<protein>
    <recommendedName>
        <fullName evidence="6 15">tRNA (guanine-N(1)-)-methyltransferase</fullName>
        <ecNumber evidence="5 15">2.1.1.228</ecNumber>
    </recommendedName>
    <alternativeName>
        <fullName evidence="12 15">M1G-methyltransferase</fullName>
    </alternativeName>
    <alternativeName>
        <fullName evidence="13 15">tRNA [GM37] methyltransferase</fullName>
    </alternativeName>
</protein>
<keyword evidence="20" id="KW-1185">Reference proteome</keyword>
<dbReference type="NCBIfam" id="NF000648">
    <property type="entry name" value="PRK00026.1"/>
    <property type="match status" value="1"/>
</dbReference>
<dbReference type="EMBL" id="LGVV01000003">
    <property type="protein sequence ID" value="KNX43046.1"/>
    <property type="molecule type" value="Genomic_DNA"/>
</dbReference>
<evidence type="ECO:0000256" key="4">
    <source>
        <dbReference type="ARBA" id="ARBA00011738"/>
    </source>
</evidence>
<dbReference type="PANTHER" id="PTHR46417:SF1">
    <property type="entry name" value="TRNA (GUANINE-N(1)-)-METHYLTRANSFERASE"/>
    <property type="match status" value="1"/>
</dbReference>
<dbReference type="GO" id="GO:0052906">
    <property type="term" value="F:tRNA (guanine(37)-N1)-methyltransferase activity"/>
    <property type="evidence" value="ECO:0007669"/>
    <property type="project" value="UniProtKB-UniRule"/>
</dbReference>
<evidence type="ECO:0000256" key="3">
    <source>
        <dbReference type="ARBA" id="ARBA00007630"/>
    </source>
</evidence>
<evidence type="ECO:0000256" key="9">
    <source>
        <dbReference type="ARBA" id="ARBA00022679"/>
    </source>
</evidence>
<evidence type="ECO:0000259" key="18">
    <source>
        <dbReference type="Pfam" id="PF01746"/>
    </source>
</evidence>
<dbReference type="GO" id="GO:0005829">
    <property type="term" value="C:cytosol"/>
    <property type="evidence" value="ECO:0007669"/>
    <property type="project" value="TreeGrafter"/>
</dbReference>
<evidence type="ECO:0000256" key="6">
    <source>
        <dbReference type="ARBA" id="ARBA00014679"/>
    </source>
</evidence>
<evidence type="ECO:0000256" key="2">
    <source>
        <dbReference type="ARBA" id="ARBA00004496"/>
    </source>
</evidence>
<evidence type="ECO:0000256" key="5">
    <source>
        <dbReference type="ARBA" id="ARBA00012807"/>
    </source>
</evidence>
<dbReference type="InterPro" id="IPR029028">
    <property type="entry name" value="Alpha/beta_knot_MTases"/>
</dbReference>
<comment type="caution">
    <text evidence="19">The sequence shown here is derived from an EMBL/GenBank/DDBJ whole genome shotgun (WGS) entry which is preliminary data.</text>
</comment>
<dbReference type="GO" id="GO:0002939">
    <property type="term" value="P:tRNA N1-guanine methylation"/>
    <property type="evidence" value="ECO:0007669"/>
    <property type="project" value="TreeGrafter"/>
</dbReference>
<feature type="binding site" evidence="15 16">
    <location>
        <begin position="165"/>
        <end position="170"/>
    </location>
    <ligand>
        <name>S-adenosyl-L-methionine</name>
        <dbReference type="ChEBI" id="CHEBI:59789"/>
    </ligand>
</feature>
<dbReference type="HAMAP" id="MF_00605">
    <property type="entry name" value="TrmD"/>
    <property type="match status" value="1"/>
</dbReference>
<evidence type="ECO:0000256" key="1">
    <source>
        <dbReference type="ARBA" id="ARBA00002634"/>
    </source>
</evidence>
<evidence type="ECO:0000313" key="20">
    <source>
        <dbReference type="Proteomes" id="UP000037046"/>
    </source>
</evidence>
<comment type="function">
    <text evidence="1 15 17">Specifically methylates guanosine-37 in various tRNAs.</text>
</comment>
<dbReference type="Gene3D" id="3.40.1280.10">
    <property type="match status" value="1"/>
</dbReference>
<dbReference type="InterPro" id="IPR016009">
    <property type="entry name" value="tRNA_MeTrfase_TRMD/TRM10"/>
</dbReference>
<dbReference type="InterPro" id="IPR029026">
    <property type="entry name" value="tRNA_m1G_MTases_N"/>
</dbReference>
<dbReference type="CDD" id="cd18080">
    <property type="entry name" value="TrmD-like"/>
    <property type="match status" value="1"/>
</dbReference>
<keyword evidence="7 15" id="KW-0963">Cytoplasm</keyword>
<evidence type="ECO:0000256" key="14">
    <source>
        <dbReference type="ARBA" id="ARBA00047783"/>
    </source>
</evidence>
<dbReference type="PATRIC" id="fig|74031.6.peg.462"/>
<organism evidence="19 20">
    <name type="scientific">Roseovarius tolerans</name>
    <dbReference type="NCBI Taxonomy" id="74031"/>
    <lineage>
        <taxon>Bacteria</taxon>
        <taxon>Pseudomonadati</taxon>
        <taxon>Pseudomonadota</taxon>
        <taxon>Alphaproteobacteria</taxon>
        <taxon>Rhodobacterales</taxon>
        <taxon>Roseobacteraceae</taxon>
        <taxon>Roseovarius</taxon>
    </lineage>
</organism>
<dbReference type="AlphaFoldDB" id="A0A0L6CZB7"/>
<comment type="subcellular location">
    <subcellularLocation>
        <location evidence="2 15 17">Cytoplasm</location>
    </subcellularLocation>
</comment>
<dbReference type="EC" id="2.1.1.228" evidence="5 15"/>
<proteinExistence type="inferred from homology"/>
<sequence length="267" mass="29208">MSDTPKSHGRKSIRATLQPRELITPTPELARAWKAQVITLLPQAFPGVLGESLTGRALKDGLWSLAPVDLRPFGEGKHRNVDDTPAGGGAGMVLRADVMGRAIDRAQDSAPRGAPLIYLSPRGRRFDQAMAQRLAQGPGVTLICGRFEGLDERVIEHYGIEEISLGDFVMTGGEIAAQAVIDACVRLLPGVLGNAESAVEESHSSGLLEHPHYTRPAEWQGRPIPEVLTSGDHAKVAEWRREMSERLTATRRPDLWDRHLKSQRDKA</sequence>
<dbReference type="InterPro" id="IPR002649">
    <property type="entry name" value="tRNA_m1G_MeTrfase_TrmD"/>
</dbReference>
<dbReference type="SUPFAM" id="SSF75217">
    <property type="entry name" value="alpha/beta knot"/>
    <property type="match status" value="1"/>
</dbReference>
<keyword evidence="9 15" id="KW-0808">Transferase</keyword>
<evidence type="ECO:0000256" key="16">
    <source>
        <dbReference type="PIRSR" id="PIRSR000386-1"/>
    </source>
</evidence>
<gene>
    <name evidence="15 19" type="primary">trmD</name>
    <name evidence="19" type="ORF">ROTO_04510</name>
</gene>
<comment type="similarity">
    <text evidence="3 15 17">Belongs to the RNA methyltransferase TrmD family.</text>
</comment>
<dbReference type="STRING" id="74031.SAMN04488077_103216"/>
<evidence type="ECO:0000313" key="19">
    <source>
        <dbReference type="EMBL" id="KNX43046.1"/>
    </source>
</evidence>
<dbReference type="Proteomes" id="UP000037046">
    <property type="component" value="Unassembled WGS sequence"/>
</dbReference>
<evidence type="ECO:0000256" key="17">
    <source>
        <dbReference type="RuleBase" id="RU003464"/>
    </source>
</evidence>
<keyword evidence="10 15" id="KW-0949">S-adenosyl-L-methionine</keyword>
<evidence type="ECO:0000256" key="7">
    <source>
        <dbReference type="ARBA" id="ARBA00022490"/>
    </source>
</evidence>
<dbReference type="PANTHER" id="PTHR46417">
    <property type="entry name" value="TRNA (GUANINE-N(1)-)-METHYLTRANSFERASE"/>
    <property type="match status" value="1"/>
</dbReference>
<evidence type="ECO:0000256" key="8">
    <source>
        <dbReference type="ARBA" id="ARBA00022603"/>
    </source>
</evidence>
<dbReference type="FunFam" id="3.40.1280.10:FF:000001">
    <property type="entry name" value="tRNA (guanine-N(1)-)-methyltransferase"/>
    <property type="match status" value="1"/>
</dbReference>
<evidence type="ECO:0000256" key="12">
    <source>
        <dbReference type="ARBA" id="ARBA00029736"/>
    </source>
</evidence>
<dbReference type="InterPro" id="IPR023148">
    <property type="entry name" value="tRNA_m1G_MeTrfase_C_sf"/>
</dbReference>
<keyword evidence="11 15" id="KW-0819">tRNA processing</keyword>
<dbReference type="Pfam" id="PF01746">
    <property type="entry name" value="tRNA_m1G_MT"/>
    <property type="match status" value="1"/>
</dbReference>
<name>A0A0L6CZB7_9RHOB</name>
<dbReference type="RefSeq" id="WP_050661395.1">
    <property type="nucleotide sequence ID" value="NZ_CP118494.1"/>
</dbReference>
<evidence type="ECO:0000256" key="11">
    <source>
        <dbReference type="ARBA" id="ARBA00022694"/>
    </source>
</evidence>